<comment type="subcellular location">
    <subcellularLocation>
        <location evidence="1 10">Cell membrane</location>
        <topology evidence="1 10">Multi-pass membrane protein</topology>
    </subcellularLocation>
</comment>
<keyword evidence="10" id="KW-0915">Sodium</keyword>
<evidence type="ECO:0000313" key="12">
    <source>
        <dbReference type="Proteomes" id="UP000430692"/>
    </source>
</evidence>
<sequence length="119" mass="13726">MSLWFIAIGGSIGALCRYFISKLFQKSSDRFPFNTFSINLIGTFLLGWLVGHHVQEMWMFFLGTGFCGSFTTFSTLNWEIFQLKQSQQTHKMIYYILLTYFLGILLAALGYVFGKANYL</sequence>
<dbReference type="GO" id="GO:0062054">
    <property type="term" value="F:fluoride channel activity"/>
    <property type="evidence" value="ECO:0007669"/>
    <property type="project" value="UniProtKB-UniRule"/>
</dbReference>
<keyword evidence="10" id="KW-0406">Ion transport</keyword>
<feature type="transmembrane region" description="Helical" evidence="10">
    <location>
        <begin position="57"/>
        <end position="80"/>
    </location>
</feature>
<feature type="transmembrane region" description="Helical" evidence="10">
    <location>
        <begin position="31"/>
        <end position="51"/>
    </location>
</feature>
<dbReference type="Proteomes" id="UP000430692">
    <property type="component" value="Unassembled WGS sequence"/>
</dbReference>
<dbReference type="NCBIfam" id="TIGR00494">
    <property type="entry name" value="crcB"/>
    <property type="match status" value="1"/>
</dbReference>
<comment type="catalytic activity">
    <reaction evidence="8">
        <text>fluoride(in) = fluoride(out)</text>
        <dbReference type="Rhea" id="RHEA:76159"/>
        <dbReference type="ChEBI" id="CHEBI:17051"/>
    </reaction>
    <physiologicalReaction direction="left-to-right" evidence="8">
        <dbReference type="Rhea" id="RHEA:76160"/>
    </physiologicalReaction>
</comment>
<keyword evidence="6 10" id="KW-0407">Ion channel</keyword>
<feature type="transmembrane region" description="Helical" evidence="10">
    <location>
        <begin position="92"/>
        <end position="113"/>
    </location>
</feature>
<dbReference type="GO" id="GO:0140114">
    <property type="term" value="P:cellular detoxification of fluoride"/>
    <property type="evidence" value="ECO:0007669"/>
    <property type="project" value="UniProtKB-UniRule"/>
</dbReference>
<keyword evidence="10" id="KW-0479">Metal-binding</keyword>
<organism evidence="11 12">
    <name type="scientific">Shimazuella alba</name>
    <dbReference type="NCBI Taxonomy" id="2690964"/>
    <lineage>
        <taxon>Bacteria</taxon>
        <taxon>Bacillati</taxon>
        <taxon>Bacillota</taxon>
        <taxon>Bacilli</taxon>
        <taxon>Bacillales</taxon>
        <taxon>Thermoactinomycetaceae</taxon>
        <taxon>Shimazuella</taxon>
    </lineage>
</organism>
<evidence type="ECO:0000256" key="3">
    <source>
        <dbReference type="ARBA" id="ARBA00022692"/>
    </source>
</evidence>
<dbReference type="PANTHER" id="PTHR28259:SF1">
    <property type="entry name" value="FLUORIDE EXPORT PROTEIN 1-RELATED"/>
    <property type="match status" value="1"/>
</dbReference>
<dbReference type="GO" id="GO:0005886">
    <property type="term" value="C:plasma membrane"/>
    <property type="evidence" value="ECO:0007669"/>
    <property type="project" value="UniProtKB-SubCell"/>
</dbReference>
<keyword evidence="2 10" id="KW-1003">Cell membrane</keyword>
<protein>
    <recommendedName>
        <fullName evidence="10">Fluoride-specific ion channel FluC</fullName>
    </recommendedName>
</protein>
<evidence type="ECO:0000256" key="7">
    <source>
        <dbReference type="ARBA" id="ARBA00035120"/>
    </source>
</evidence>
<comment type="activity regulation">
    <text evidence="10">Na(+) is not transported, but it plays an essential structural role and its presence is essential for fluoride channel function.</text>
</comment>
<dbReference type="GO" id="GO:0046872">
    <property type="term" value="F:metal ion binding"/>
    <property type="evidence" value="ECO:0007669"/>
    <property type="project" value="UniProtKB-KW"/>
</dbReference>
<evidence type="ECO:0000256" key="5">
    <source>
        <dbReference type="ARBA" id="ARBA00023136"/>
    </source>
</evidence>
<evidence type="ECO:0000256" key="10">
    <source>
        <dbReference type="HAMAP-Rule" id="MF_00454"/>
    </source>
</evidence>
<keyword evidence="12" id="KW-1185">Reference proteome</keyword>
<reference evidence="11 12" key="1">
    <citation type="submission" date="2019-12" db="EMBL/GenBank/DDBJ databases">
        <title>Whole-genome analyses of novel actinobacteria.</title>
        <authorList>
            <person name="Sahin N."/>
            <person name="Saygin H."/>
        </authorList>
    </citation>
    <scope>NUCLEOTIDE SEQUENCE [LARGE SCALE GENOMIC DNA]</scope>
    <source>
        <strain evidence="11 12">KC615</strain>
    </source>
</reference>
<keyword evidence="3 10" id="KW-0812">Transmembrane</keyword>
<evidence type="ECO:0000256" key="8">
    <source>
        <dbReference type="ARBA" id="ARBA00035585"/>
    </source>
</evidence>
<evidence type="ECO:0000256" key="1">
    <source>
        <dbReference type="ARBA" id="ARBA00004651"/>
    </source>
</evidence>
<name>A0A6I4VPV9_9BACL</name>
<dbReference type="AlphaFoldDB" id="A0A6I4VPV9"/>
<dbReference type="RefSeq" id="WP_160800432.1">
    <property type="nucleotide sequence ID" value="NZ_WUUL01000002.1"/>
</dbReference>
<comment type="caution">
    <text evidence="11">The sequence shown here is derived from an EMBL/GenBank/DDBJ whole genome shotgun (WGS) entry which is preliminary data.</text>
</comment>
<feature type="transmembrane region" description="Helical" evidence="10">
    <location>
        <begin position="6"/>
        <end position="24"/>
    </location>
</feature>
<keyword evidence="10" id="KW-0813">Transport</keyword>
<evidence type="ECO:0000256" key="2">
    <source>
        <dbReference type="ARBA" id="ARBA00022475"/>
    </source>
</evidence>
<feature type="binding site" evidence="10">
    <location>
        <position position="71"/>
    </location>
    <ligand>
        <name>Na(+)</name>
        <dbReference type="ChEBI" id="CHEBI:29101"/>
        <note>structural</note>
    </ligand>
</feature>
<keyword evidence="5 10" id="KW-0472">Membrane</keyword>
<feature type="binding site" evidence="10">
    <location>
        <position position="68"/>
    </location>
    <ligand>
        <name>Na(+)</name>
        <dbReference type="ChEBI" id="CHEBI:29101"/>
        <note>structural</note>
    </ligand>
</feature>
<comment type="function">
    <text evidence="9 10">Fluoride-specific ion channel. Important for reducing fluoride concentration in the cell, thus reducing its toxicity.</text>
</comment>
<evidence type="ECO:0000313" key="11">
    <source>
        <dbReference type="EMBL" id="MXQ53103.1"/>
    </source>
</evidence>
<evidence type="ECO:0000256" key="6">
    <source>
        <dbReference type="ARBA" id="ARBA00023303"/>
    </source>
</evidence>
<proteinExistence type="inferred from homology"/>
<dbReference type="PANTHER" id="PTHR28259">
    <property type="entry name" value="FLUORIDE EXPORT PROTEIN 1-RELATED"/>
    <property type="match status" value="1"/>
</dbReference>
<evidence type="ECO:0000256" key="9">
    <source>
        <dbReference type="ARBA" id="ARBA00049940"/>
    </source>
</evidence>
<dbReference type="EMBL" id="WUUL01000002">
    <property type="protein sequence ID" value="MXQ53103.1"/>
    <property type="molecule type" value="Genomic_DNA"/>
</dbReference>
<keyword evidence="4 10" id="KW-1133">Transmembrane helix</keyword>
<evidence type="ECO:0000256" key="4">
    <source>
        <dbReference type="ARBA" id="ARBA00022989"/>
    </source>
</evidence>
<dbReference type="HAMAP" id="MF_00454">
    <property type="entry name" value="FluC"/>
    <property type="match status" value="1"/>
</dbReference>
<dbReference type="InterPro" id="IPR003691">
    <property type="entry name" value="FluC"/>
</dbReference>
<dbReference type="Pfam" id="PF02537">
    <property type="entry name" value="CRCB"/>
    <property type="match status" value="1"/>
</dbReference>
<gene>
    <name evidence="10 11" type="primary">crcB</name>
    <name evidence="10" type="synonym">fluC</name>
    <name evidence="11" type="ORF">GSM42_05025</name>
</gene>
<accession>A0A6I4VPV9</accession>
<comment type="similarity">
    <text evidence="7 10">Belongs to the fluoride channel Fluc/FEX (TC 1.A.43) family.</text>
</comment>